<gene>
    <name evidence="2" type="ORF">EB1_24730</name>
</gene>
<keyword evidence="3" id="KW-1185">Reference proteome</keyword>
<dbReference type="AlphaFoldDB" id="A0A511NIS8"/>
<evidence type="ECO:0000313" key="3">
    <source>
        <dbReference type="Proteomes" id="UP000321245"/>
    </source>
</evidence>
<dbReference type="Pfam" id="PF19191">
    <property type="entry name" value="HEF_HK"/>
    <property type="match status" value="1"/>
</dbReference>
<dbReference type="InterPro" id="IPR043836">
    <property type="entry name" value="DHp"/>
</dbReference>
<dbReference type="Proteomes" id="UP000321245">
    <property type="component" value="Unassembled WGS sequence"/>
</dbReference>
<dbReference type="Pfam" id="PF02518">
    <property type="entry name" value="HATPase_c"/>
    <property type="match status" value="1"/>
</dbReference>
<dbReference type="SUPFAM" id="SSF55874">
    <property type="entry name" value="ATPase domain of HSP90 chaperone/DNA topoisomerase II/histidine kinase"/>
    <property type="match status" value="2"/>
</dbReference>
<dbReference type="InterPro" id="IPR005467">
    <property type="entry name" value="His_kinase_dom"/>
</dbReference>
<organism evidence="2 3">
    <name type="scientific">Empedobacter brevis NBRC 14943 = ATCC 43319</name>
    <dbReference type="NCBI Taxonomy" id="1218108"/>
    <lineage>
        <taxon>Bacteria</taxon>
        <taxon>Pseudomonadati</taxon>
        <taxon>Bacteroidota</taxon>
        <taxon>Flavobacteriia</taxon>
        <taxon>Flavobacteriales</taxon>
        <taxon>Weeksellaceae</taxon>
        <taxon>Empedobacter</taxon>
    </lineage>
</organism>
<dbReference type="EMBL" id="BJXC01000018">
    <property type="protein sequence ID" value="GEM52683.1"/>
    <property type="molecule type" value="Genomic_DNA"/>
</dbReference>
<accession>A0A511NIS8</accession>
<dbReference type="InterPro" id="IPR036890">
    <property type="entry name" value="HATPase_C_sf"/>
</dbReference>
<dbReference type="RefSeq" id="WP_146810633.1">
    <property type="nucleotide sequence ID" value="NZ_BJXC01000018.1"/>
</dbReference>
<comment type="caution">
    <text evidence="2">The sequence shown here is derived from an EMBL/GenBank/DDBJ whole genome shotgun (WGS) entry which is preliminary data.</text>
</comment>
<feature type="domain" description="Histidine kinase" evidence="1">
    <location>
        <begin position="785"/>
        <end position="991"/>
    </location>
</feature>
<dbReference type="CDD" id="cd00075">
    <property type="entry name" value="HATPase"/>
    <property type="match status" value="1"/>
</dbReference>
<proteinExistence type="predicted"/>
<protein>
    <submittedName>
        <fullName evidence="2">Histidine kinase</fullName>
    </submittedName>
</protein>
<keyword evidence="2" id="KW-0418">Kinase</keyword>
<evidence type="ECO:0000313" key="2">
    <source>
        <dbReference type="EMBL" id="GEM52683.1"/>
    </source>
</evidence>
<sequence length="996" mass="115631">MAKFKTRARALDLLGRQQIAGIPTAINELIKNAHDAYADKFDIDFIRKDNLLILRDDGLGMTKDEFESRWLTIGTESKFVNSKTALPPTDKSKPSRPIMGEKGIGRLAIASIGKQVLIITKAKNRSEEYKLVVILINWEIFELPGINLEDIVIPIKEFDTLPNENDINELKQEVQKSLENLLDKEIISGRDFSRISETINFLKVDPKALNDKLVGDFNIEQFNNGGTFFYISPVSENLLFDIDGDKDSKDASKIEKMLIGFHNTMTPNHPKPIIDINFRDYKGDDNLYVNLIDKEQFFTPEEFELADHHFKGFFDEYGQFRGDVQIYREKRFDHIVNWSGNNFKPTDCGSFEINLAYVQGQLKDSVVDIENWNRLTTKADKFGGLYIYKDNIRVLPYGNSDVDFLDIEKNRTKRISTYFFSYRRMFGAINITHEGNDKLIEKAGREGFIENKAYRQLQAILKNFFVQLAADFFDTQGKTPQSEFYNEKKDERNSLYRAIERRDKLAKGKKEKFVKDLDLFFKKLNENRFEQEINNILNESQKKLNATLYLKNLDEASQQVIDVEFDTRQKISDYKREITISSPKGFTISKSVKVDFDTYLSEHKILEETLFKNATIEIDTIISNYSERLNIEISKRKRLEQAVEFISTEAVKINTKKRAETNEIVTDVSKKIKDVTSQLMLDLDYQIRSVKDKFKGLSVNESDDFDLVEERKKMEDEIEMISHRNTHVMDRIIRQFESFYLDKDDDGNIITNDQISDALAEELDELRDRVQADVELSQLGLAVGILHHEFSSTVKSIRSSIRDLKAWSDVNEQLEGVYNNIKINFEHLDGYLNLFTPLNRRLNRKREDIGLLEIKTFLIDLFKSRFERHNIQFKHTKGFASQKIYGFRSTFYPVFVNLIDNAIHWLNHSDLEEKVIRLHADDSGVYISNNGIEISPQDLNRIFIMGFSRKNNGRGMGLSISQEVLNAENYNLSIVTPRESSTVTFKIERIQTEDNE</sequence>
<dbReference type="PROSITE" id="PS50109">
    <property type="entry name" value="HIS_KIN"/>
    <property type="match status" value="1"/>
</dbReference>
<dbReference type="SMART" id="SM00387">
    <property type="entry name" value="HATPase_c"/>
    <property type="match status" value="1"/>
</dbReference>
<evidence type="ECO:0000259" key="1">
    <source>
        <dbReference type="PROSITE" id="PS50109"/>
    </source>
</evidence>
<dbReference type="Pfam" id="PF13589">
    <property type="entry name" value="HATPase_c_3"/>
    <property type="match status" value="1"/>
</dbReference>
<keyword evidence="2" id="KW-0808">Transferase</keyword>
<dbReference type="GO" id="GO:0016301">
    <property type="term" value="F:kinase activity"/>
    <property type="evidence" value="ECO:0007669"/>
    <property type="project" value="UniProtKB-KW"/>
</dbReference>
<dbReference type="Gene3D" id="3.30.565.10">
    <property type="entry name" value="Histidine kinase-like ATPase, C-terminal domain"/>
    <property type="match status" value="2"/>
</dbReference>
<name>A0A511NIS8_9FLAO</name>
<dbReference type="InterPro" id="IPR003594">
    <property type="entry name" value="HATPase_dom"/>
</dbReference>
<reference evidence="2 3" key="1">
    <citation type="submission" date="2019-07" db="EMBL/GenBank/DDBJ databases">
        <title>Whole genome shotgun sequence of Empedobacter brevis NBRC 14943.</title>
        <authorList>
            <person name="Hosoyama A."/>
            <person name="Uohara A."/>
            <person name="Ohji S."/>
            <person name="Ichikawa N."/>
        </authorList>
    </citation>
    <scope>NUCLEOTIDE SEQUENCE [LARGE SCALE GENOMIC DNA]</scope>
    <source>
        <strain evidence="2 3">NBRC 14943</strain>
    </source>
</reference>